<name>A0A1J4J8U9_9EUKA</name>
<feature type="compositionally biased region" description="Basic and acidic residues" evidence="1">
    <location>
        <begin position="272"/>
        <end position="281"/>
    </location>
</feature>
<evidence type="ECO:0000313" key="3">
    <source>
        <dbReference type="EMBL" id="OHS94671.1"/>
    </source>
</evidence>
<evidence type="ECO:0000256" key="1">
    <source>
        <dbReference type="SAM" id="MobiDB-lite"/>
    </source>
</evidence>
<reference evidence="3" key="1">
    <citation type="submission" date="2016-10" db="EMBL/GenBank/DDBJ databases">
        <authorList>
            <person name="Benchimol M."/>
            <person name="Almeida L.G."/>
            <person name="Vasconcelos A.T."/>
            <person name="Perreira-Neves A."/>
            <person name="Rosa I.A."/>
            <person name="Tasca T."/>
            <person name="Bogo M.R."/>
            <person name="de Souza W."/>
        </authorList>
    </citation>
    <scope>NUCLEOTIDE SEQUENCE [LARGE SCALE GENOMIC DNA]</scope>
    <source>
        <strain evidence="3">K</strain>
    </source>
</reference>
<keyword evidence="2" id="KW-1133">Transmembrane helix</keyword>
<feature type="compositionally biased region" description="Basic residues" evidence="1">
    <location>
        <begin position="310"/>
        <end position="326"/>
    </location>
</feature>
<dbReference type="VEuPathDB" id="TrichDB:TRFO_39165"/>
<proteinExistence type="predicted"/>
<dbReference type="EMBL" id="MLAK01001300">
    <property type="protein sequence ID" value="OHS94671.1"/>
    <property type="molecule type" value="Genomic_DNA"/>
</dbReference>
<feature type="transmembrane region" description="Helical" evidence="2">
    <location>
        <begin position="223"/>
        <end position="243"/>
    </location>
</feature>
<evidence type="ECO:0000256" key="2">
    <source>
        <dbReference type="SAM" id="Phobius"/>
    </source>
</evidence>
<dbReference type="AlphaFoldDB" id="A0A1J4J8U9"/>
<comment type="caution">
    <text evidence="3">The sequence shown here is derived from an EMBL/GenBank/DDBJ whole genome shotgun (WGS) entry which is preliminary data.</text>
</comment>
<feature type="transmembrane region" description="Helical" evidence="2">
    <location>
        <begin position="194"/>
        <end position="211"/>
    </location>
</feature>
<sequence>MTTKAKSFSQLQDEFIHLVDLFFEDGYIPIYQSFFKSPQFPFWSIVQIVWSLYVLHRSFRMSPKTPARYAKEFFLGIIMSFASREISSARIHQQAEYSHFTSPISEHPFLLLIYSFLFIIFEFFPYDLVYLIVNRFYYFVGLLQGTNQARYFVFLTQSLPQSQLPFVVVLSLMDQITERGWSAIMGGRLTPMSSFNTILRNLIFFAFFFGVTRKGKLADVFGLYSIEISSIFLAVFCGFFNAFDNFGEKFDLVDIEEEEKIRNEAIEEEKRKKIEENSKKEAKNKKQNNKITQNNSKNANTNKINNNKNTKTHKNKQNKPYKRQKW</sequence>
<feature type="compositionally biased region" description="Low complexity" evidence="1">
    <location>
        <begin position="289"/>
        <end position="309"/>
    </location>
</feature>
<accession>A0A1J4J8U9</accession>
<feature type="transmembrane region" description="Helical" evidence="2">
    <location>
        <begin position="109"/>
        <end position="132"/>
    </location>
</feature>
<keyword evidence="4" id="KW-1185">Reference proteome</keyword>
<dbReference type="GeneID" id="94847187"/>
<keyword evidence="2" id="KW-0812">Transmembrane</keyword>
<feature type="region of interest" description="Disordered" evidence="1">
    <location>
        <begin position="272"/>
        <end position="326"/>
    </location>
</feature>
<evidence type="ECO:0000313" key="4">
    <source>
        <dbReference type="Proteomes" id="UP000179807"/>
    </source>
</evidence>
<dbReference type="Proteomes" id="UP000179807">
    <property type="component" value="Unassembled WGS sequence"/>
</dbReference>
<protein>
    <submittedName>
        <fullName evidence="3">Uncharacterized protein</fullName>
    </submittedName>
</protein>
<keyword evidence="2" id="KW-0472">Membrane</keyword>
<organism evidence="3 4">
    <name type="scientific">Tritrichomonas foetus</name>
    <dbReference type="NCBI Taxonomy" id="1144522"/>
    <lineage>
        <taxon>Eukaryota</taxon>
        <taxon>Metamonada</taxon>
        <taxon>Parabasalia</taxon>
        <taxon>Tritrichomonadida</taxon>
        <taxon>Tritrichomonadidae</taxon>
        <taxon>Tritrichomonas</taxon>
    </lineage>
</organism>
<dbReference type="RefSeq" id="XP_068347808.1">
    <property type="nucleotide sequence ID" value="XM_068512483.1"/>
</dbReference>
<gene>
    <name evidence="3" type="ORF">TRFO_39165</name>
</gene>